<sequence length="298" mass="35560">MVKRIALITESQARQEVPTVAYEFYKSPKSRWVNAIMEYMETREFPRSDMFFVSLVNKRIYGYDEMISPYPKRVYHPRKQDSAMFAQDILKFIQSYGEPVFVELHMSQTLANELKSLFHTHGIDYKFYGEGQSLAAKPIYYQRLILEEMDVRKVRDIHREKWGLAAGIIKRSPTEAQRILDEYGHKQYLFKPEVETILESLKQVMKKHYERRKDEREAFDEFLQELAAEEGSQDFEAFFQNVNCIYELCAQSQKYEQLKTRFGRPMSKFERYLIKREYALEIENKISATLLKLQINLL</sequence>
<evidence type="ECO:0000313" key="1">
    <source>
        <dbReference type="EMBL" id="RRJ54694.1"/>
    </source>
</evidence>
<keyword evidence="2" id="KW-1185">Reference proteome</keyword>
<dbReference type="Proteomes" id="UP000267017">
    <property type="component" value="Unassembled WGS sequence"/>
</dbReference>
<accession>A0A3P3TAY7</accession>
<comment type="caution">
    <text evidence="1">The sequence shown here is derived from an EMBL/GenBank/DDBJ whole genome shotgun (WGS) entry which is preliminary data.</text>
</comment>
<evidence type="ECO:0000313" key="2">
    <source>
        <dbReference type="Proteomes" id="UP000267017"/>
    </source>
</evidence>
<proteinExistence type="predicted"/>
<dbReference type="OrthoDB" id="2581137at2"/>
<dbReference type="AlphaFoldDB" id="A0A3P3TAY7"/>
<name>A0A3P3TAY7_9BACL</name>
<organism evidence="1 2">
    <name type="scientific">Paenibacillus oralis</name>
    <dbReference type="NCBI Taxonomy" id="2490856"/>
    <lineage>
        <taxon>Bacteria</taxon>
        <taxon>Bacillati</taxon>
        <taxon>Bacillota</taxon>
        <taxon>Bacilli</taxon>
        <taxon>Bacillales</taxon>
        <taxon>Paenibacillaceae</taxon>
        <taxon>Paenibacillus</taxon>
    </lineage>
</organism>
<protein>
    <submittedName>
        <fullName evidence="1">Uncharacterized protein</fullName>
    </submittedName>
</protein>
<reference evidence="1 2" key="1">
    <citation type="submission" date="2018-11" db="EMBL/GenBank/DDBJ databases">
        <title>Genome sequencing of Paenibacillus sp. KCOM 3021 (= ChDC PVNT-B20).</title>
        <authorList>
            <person name="Kook J.-K."/>
            <person name="Park S.-N."/>
            <person name="Lim Y.K."/>
        </authorList>
    </citation>
    <scope>NUCLEOTIDE SEQUENCE [LARGE SCALE GENOMIC DNA]</scope>
    <source>
        <strain evidence="1 2">KCOM 3021</strain>
    </source>
</reference>
<dbReference type="EMBL" id="RRCN01000002">
    <property type="protein sequence ID" value="RRJ54694.1"/>
    <property type="molecule type" value="Genomic_DNA"/>
</dbReference>
<gene>
    <name evidence="1" type="ORF">EHV15_34415</name>
</gene>
<dbReference type="RefSeq" id="WP_128635781.1">
    <property type="nucleotide sequence ID" value="NZ_RRCN01000002.1"/>
</dbReference>